<protein>
    <submittedName>
        <fullName evidence="2">Uncharacterized protein</fullName>
    </submittedName>
</protein>
<dbReference type="RefSeq" id="WP_147869216.1">
    <property type="nucleotide sequence ID" value="NZ_CP036264.1"/>
</dbReference>
<organism evidence="2 3">
    <name type="scientific">Stieleria maiorica</name>
    <dbReference type="NCBI Taxonomy" id="2795974"/>
    <lineage>
        <taxon>Bacteria</taxon>
        <taxon>Pseudomonadati</taxon>
        <taxon>Planctomycetota</taxon>
        <taxon>Planctomycetia</taxon>
        <taxon>Pirellulales</taxon>
        <taxon>Pirellulaceae</taxon>
        <taxon>Stieleria</taxon>
    </lineage>
</organism>
<dbReference type="AlphaFoldDB" id="A0A5B9MJU2"/>
<feature type="region of interest" description="Disordered" evidence="1">
    <location>
        <begin position="200"/>
        <end position="291"/>
    </location>
</feature>
<dbReference type="KEGG" id="smam:Mal15_39520"/>
<sequence>MPQDELSSANETESQVTDTIEESAEATDAAAAPPSETPDAAPEEAINDADLDAAKAAWEGQTDPGQTDPDAAGVSDEDLQRASELAEPFVGQWNQLISTTNWEKGRIISQWRNELIQSGVDATQYSDDAWSRRVGGVTAPHVGRLRRVYERFHDSYQSYQGLYWSHFLAALDWEDAAMWLEGAANEKWSISVMREKRWQAEGAVDSKRPTESQIVEVDTDEDVTLPAQGDGKSREYDNDSGGVESGPTYEGPDFGDEEELQTLAGQNQDGEAGIRPDENEKETEAPAAPVQPFIGLPSLPNDLNEAVESLKLAILRHKAAEWRDVEVDVVERYVQAVGVLIRS</sequence>
<reference evidence="2 3" key="1">
    <citation type="submission" date="2019-02" db="EMBL/GenBank/DDBJ databases">
        <title>Planctomycetal bacteria perform biofilm scaping via a novel small molecule.</title>
        <authorList>
            <person name="Jeske O."/>
            <person name="Boedeker C."/>
            <person name="Wiegand S."/>
            <person name="Breitling P."/>
            <person name="Kallscheuer N."/>
            <person name="Jogler M."/>
            <person name="Rohde M."/>
            <person name="Petersen J."/>
            <person name="Medema M.H."/>
            <person name="Surup F."/>
            <person name="Jogler C."/>
        </authorList>
    </citation>
    <scope>NUCLEOTIDE SEQUENCE [LARGE SCALE GENOMIC DNA]</scope>
    <source>
        <strain evidence="2 3">Mal15</strain>
    </source>
</reference>
<gene>
    <name evidence="2" type="ORF">Mal15_39520</name>
</gene>
<feature type="compositionally biased region" description="Basic and acidic residues" evidence="1">
    <location>
        <begin position="272"/>
        <end position="284"/>
    </location>
</feature>
<feature type="compositionally biased region" description="Basic and acidic residues" evidence="1">
    <location>
        <begin position="200"/>
        <end position="210"/>
    </location>
</feature>
<accession>A0A5B9MJU2</accession>
<dbReference type="Proteomes" id="UP000321353">
    <property type="component" value="Chromosome"/>
</dbReference>
<feature type="compositionally biased region" description="Low complexity" evidence="1">
    <location>
        <begin position="26"/>
        <end position="40"/>
    </location>
</feature>
<evidence type="ECO:0000313" key="3">
    <source>
        <dbReference type="Proteomes" id="UP000321353"/>
    </source>
</evidence>
<dbReference type="EMBL" id="CP036264">
    <property type="protein sequence ID" value="QEF99885.1"/>
    <property type="molecule type" value="Genomic_DNA"/>
</dbReference>
<feature type="region of interest" description="Disordered" evidence="1">
    <location>
        <begin position="1"/>
        <end position="77"/>
    </location>
</feature>
<evidence type="ECO:0000313" key="2">
    <source>
        <dbReference type="EMBL" id="QEF99885.1"/>
    </source>
</evidence>
<proteinExistence type="predicted"/>
<evidence type="ECO:0000256" key="1">
    <source>
        <dbReference type="SAM" id="MobiDB-lite"/>
    </source>
</evidence>
<feature type="compositionally biased region" description="Polar residues" evidence="1">
    <location>
        <begin position="1"/>
        <end position="18"/>
    </location>
</feature>
<feature type="compositionally biased region" description="Acidic residues" evidence="1">
    <location>
        <begin position="41"/>
        <end position="51"/>
    </location>
</feature>
<name>A0A5B9MJU2_9BACT</name>
<keyword evidence="3" id="KW-1185">Reference proteome</keyword>